<dbReference type="GO" id="GO:0016747">
    <property type="term" value="F:acyltransferase activity, transferring groups other than amino-acyl groups"/>
    <property type="evidence" value="ECO:0007669"/>
    <property type="project" value="InterPro"/>
</dbReference>
<dbReference type="PANTHER" id="PTHR43877">
    <property type="entry name" value="AMINOALKYLPHOSPHONATE N-ACETYLTRANSFERASE-RELATED-RELATED"/>
    <property type="match status" value="1"/>
</dbReference>
<comment type="caution">
    <text evidence="4">The sequence shown here is derived from an EMBL/GenBank/DDBJ whole genome shotgun (WGS) entry which is preliminary data.</text>
</comment>
<dbReference type="EMBL" id="RWKW01000055">
    <property type="protein sequence ID" value="RST85528.1"/>
    <property type="molecule type" value="Genomic_DNA"/>
</dbReference>
<dbReference type="OrthoDB" id="9789603at2"/>
<name>A0A3S0A7D8_9HYPH</name>
<keyword evidence="2" id="KW-0012">Acyltransferase</keyword>
<dbReference type="Proteomes" id="UP000278398">
    <property type="component" value="Unassembled WGS sequence"/>
</dbReference>
<dbReference type="SUPFAM" id="SSF55729">
    <property type="entry name" value="Acyl-CoA N-acyltransferases (Nat)"/>
    <property type="match status" value="1"/>
</dbReference>
<dbReference type="InterPro" id="IPR000182">
    <property type="entry name" value="GNAT_dom"/>
</dbReference>
<dbReference type="AlphaFoldDB" id="A0A3S0A7D8"/>
<dbReference type="Gene3D" id="3.40.630.30">
    <property type="match status" value="1"/>
</dbReference>
<dbReference type="InterPro" id="IPR050832">
    <property type="entry name" value="Bact_Acetyltransf"/>
</dbReference>
<feature type="domain" description="N-acetyltransferase" evidence="3">
    <location>
        <begin position="8"/>
        <end position="156"/>
    </location>
</feature>
<proteinExistence type="predicted"/>
<evidence type="ECO:0000313" key="4">
    <source>
        <dbReference type="EMBL" id="RST85528.1"/>
    </source>
</evidence>
<dbReference type="RefSeq" id="WP_126700878.1">
    <property type="nucleotide sequence ID" value="NZ_RWKW01000055.1"/>
</dbReference>
<evidence type="ECO:0000259" key="3">
    <source>
        <dbReference type="PROSITE" id="PS51186"/>
    </source>
</evidence>
<sequence length="156" mass="16770">MERNDEALVIRDARRDDVPAIVALFADDAIGGHGDTTDPAALTDYLAAFDRIEASPADRLVVAEIGGDVVGTFQTTLTPTISGRGRVILTIEGVQTRADQRGRGIGAAMMREAVQRARAAGADMVQLSSNAARAEAHRFYERLGFTKSHVAFKMKL</sequence>
<dbReference type="PROSITE" id="PS51186">
    <property type="entry name" value="GNAT"/>
    <property type="match status" value="1"/>
</dbReference>
<keyword evidence="1 4" id="KW-0808">Transferase</keyword>
<gene>
    <name evidence="4" type="ORF">EJC49_15690</name>
</gene>
<dbReference type="CDD" id="cd04301">
    <property type="entry name" value="NAT_SF"/>
    <property type="match status" value="1"/>
</dbReference>
<reference evidence="4 5" key="1">
    <citation type="submission" date="2018-12" db="EMBL/GenBank/DDBJ databases">
        <title>Mesorhizobium carbonis sp. nov., isolated from coal mine water.</title>
        <authorList>
            <person name="Xin W."/>
            <person name="Xu Z."/>
            <person name="Xiang F."/>
            <person name="Zhang J."/>
            <person name="Xi L."/>
            <person name="Liu J."/>
        </authorList>
    </citation>
    <scope>NUCLEOTIDE SEQUENCE [LARGE SCALE GENOMIC DNA]</scope>
    <source>
        <strain evidence="4 5">B2.3</strain>
    </source>
</reference>
<evidence type="ECO:0000313" key="5">
    <source>
        <dbReference type="Proteomes" id="UP000278398"/>
    </source>
</evidence>
<dbReference type="Pfam" id="PF00583">
    <property type="entry name" value="Acetyltransf_1"/>
    <property type="match status" value="1"/>
</dbReference>
<accession>A0A3S0A7D8</accession>
<organism evidence="4 5">
    <name type="scientific">Aquibium carbonis</name>
    <dbReference type="NCBI Taxonomy" id="2495581"/>
    <lineage>
        <taxon>Bacteria</taxon>
        <taxon>Pseudomonadati</taxon>
        <taxon>Pseudomonadota</taxon>
        <taxon>Alphaproteobacteria</taxon>
        <taxon>Hyphomicrobiales</taxon>
        <taxon>Phyllobacteriaceae</taxon>
        <taxon>Aquibium</taxon>
    </lineage>
</organism>
<evidence type="ECO:0000256" key="2">
    <source>
        <dbReference type="ARBA" id="ARBA00023315"/>
    </source>
</evidence>
<evidence type="ECO:0000256" key="1">
    <source>
        <dbReference type="ARBA" id="ARBA00022679"/>
    </source>
</evidence>
<dbReference type="InterPro" id="IPR016181">
    <property type="entry name" value="Acyl_CoA_acyltransferase"/>
</dbReference>
<keyword evidence="5" id="KW-1185">Reference proteome</keyword>
<protein>
    <submittedName>
        <fullName evidence="4">GNAT family N-acetyltransferase</fullName>
    </submittedName>
</protein>